<feature type="domain" description="HTH tetR-type" evidence="5">
    <location>
        <begin position="119"/>
        <end position="179"/>
    </location>
</feature>
<gene>
    <name evidence="6" type="ORF">GCM10011594_43880</name>
</gene>
<name>A0A917WPP0_9ACTN</name>
<dbReference type="SUPFAM" id="SSF46689">
    <property type="entry name" value="Homeodomain-like"/>
    <property type="match status" value="1"/>
</dbReference>
<comment type="caution">
    <text evidence="6">The sequence shown here is derived from an EMBL/GenBank/DDBJ whole genome shotgun (WGS) entry which is preliminary data.</text>
</comment>
<reference evidence="6" key="2">
    <citation type="submission" date="2020-09" db="EMBL/GenBank/DDBJ databases">
        <authorList>
            <person name="Sun Q."/>
            <person name="Zhou Y."/>
        </authorList>
    </citation>
    <scope>NUCLEOTIDE SEQUENCE</scope>
    <source>
        <strain evidence="6">CGMCC 4.7308</strain>
    </source>
</reference>
<evidence type="ECO:0000313" key="7">
    <source>
        <dbReference type="Proteomes" id="UP000655208"/>
    </source>
</evidence>
<dbReference type="PANTHER" id="PTHR30055">
    <property type="entry name" value="HTH-TYPE TRANSCRIPTIONAL REGULATOR RUTR"/>
    <property type="match status" value="1"/>
</dbReference>
<dbReference type="EMBL" id="BMNA01000022">
    <property type="protein sequence ID" value="GGM19022.1"/>
    <property type="molecule type" value="Genomic_DNA"/>
</dbReference>
<dbReference type="InterPro" id="IPR009057">
    <property type="entry name" value="Homeodomain-like_sf"/>
</dbReference>
<evidence type="ECO:0000256" key="1">
    <source>
        <dbReference type="ARBA" id="ARBA00023015"/>
    </source>
</evidence>
<dbReference type="InterPro" id="IPR050109">
    <property type="entry name" value="HTH-type_TetR-like_transc_reg"/>
</dbReference>
<dbReference type="SUPFAM" id="SSF48498">
    <property type="entry name" value="Tetracyclin repressor-like, C-terminal domain"/>
    <property type="match status" value="1"/>
</dbReference>
<dbReference type="PROSITE" id="PS50977">
    <property type="entry name" value="HTH_TETR_2"/>
    <property type="match status" value="1"/>
</dbReference>
<evidence type="ECO:0000259" key="5">
    <source>
        <dbReference type="PROSITE" id="PS50977"/>
    </source>
</evidence>
<sequence>MKLTTIAGMTPVDRALAERVHITVTANAPDLTPRTWYGMPAYANVDGKVAVEHGLQAVCLLRAFLAFRTEFGGSRLHGGALLGAETVVGHRCSSGSGTNDSATLICVDGRVKAPQARTRRTRAAVVDAARDLFLERGYAATTVAAISERSDTPQATVYRLFDSKLGILRALLDVVVAGDDRPVAMVDRPQVRALFAADDPRDQLAAFAALVVGVLHRAGPVHRIVADAAKSDPEAATLLVDIARQRHDGQRRLARSLKLAGALRPGLRERDAADLIHALASPEVYGLLVLDRGWDPARHRDWLASVLADQLL</sequence>
<dbReference type="InterPro" id="IPR001647">
    <property type="entry name" value="HTH_TetR"/>
</dbReference>
<accession>A0A917WPP0</accession>
<dbReference type="PRINTS" id="PR00455">
    <property type="entry name" value="HTHTETR"/>
</dbReference>
<dbReference type="Gene3D" id="1.10.357.10">
    <property type="entry name" value="Tetracycline Repressor, domain 2"/>
    <property type="match status" value="1"/>
</dbReference>
<dbReference type="GO" id="GO:0003700">
    <property type="term" value="F:DNA-binding transcription factor activity"/>
    <property type="evidence" value="ECO:0007669"/>
    <property type="project" value="TreeGrafter"/>
</dbReference>
<dbReference type="Proteomes" id="UP000655208">
    <property type="component" value="Unassembled WGS sequence"/>
</dbReference>
<keyword evidence="1" id="KW-0805">Transcription regulation</keyword>
<keyword evidence="2 4" id="KW-0238">DNA-binding</keyword>
<evidence type="ECO:0000313" key="6">
    <source>
        <dbReference type="EMBL" id="GGM19022.1"/>
    </source>
</evidence>
<dbReference type="PANTHER" id="PTHR30055:SF234">
    <property type="entry name" value="HTH-TYPE TRANSCRIPTIONAL REGULATOR BETI"/>
    <property type="match status" value="1"/>
</dbReference>
<organism evidence="6 7">
    <name type="scientific">Nakamurella endophytica</name>
    <dbReference type="NCBI Taxonomy" id="1748367"/>
    <lineage>
        <taxon>Bacteria</taxon>
        <taxon>Bacillati</taxon>
        <taxon>Actinomycetota</taxon>
        <taxon>Actinomycetes</taxon>
        <taxon>Nakamurellales</taxon>
        <taxon>Nakamurellaceae</taxon>
        <taxon>Nakamurella</taxon>
    </lineage>
</organism>
<reference evidence="6" key="1">
    <citation type="journal article" date="2014" name="Int. J. Syst. Evol. Microbiol.">
        <title>Complete genome sequence of Corynebacterium casei LMG S-19264T (=DSM 44701T), isolated from a smear-ripened cheese.</title>
        <authorList>
            <consortium name="US DOE Joint Genome Institute (JGI-PGF)"/>
            <person name="Walter F."/>
            <person name="Albersmeier A."/>
            <person name="Kalinowski J."/>
            <person name="Ruckert C."/>
        </authorList>
    </citation>
    <scope>NUCLEOTIDE SEQUENCE</scope>
    <source>
        <strain evidence="6">CGMCC 4.7308</strain>
    </source>
</reference>
<protein>
    <recommendedName>
        <fullName evidence="5">HTH tetR-type domain-containing protein</fullName>
    </recommendedName>
</protein>
<dbReference type="InterPro" id="IPR036271">
    <property type="entry name" value="Tet_transcr_reg_TetR-rel_C_sf"/>
</dbReference>
<keyword evidence="3" id="KW-0804">Transcription</keyword>
<evidence type="ECO:0000256" key="4">
    <source>
        <dbReference type="PROSITE-ProRule" id="PRU00335"/>
    </source>
</evidence>
<feature type="DNA-binding region" description="H-T-H motif" evidence="4">
    <location>
        <begin position="142"/>
        <end position="161"/>
    </location>
</feature>
<evidence type="ECO:0000256" key="2">
    <source>
        <dbReference type="ARBA" id="ARBA00023125"/>
    </source>
</evidence>
<dbReference type="AlphaFoldDB" id="A0A917WPP0"/>
<proteinExistence type="predicted"/>
<dbReference type="GO" id="GO:0000976">
    <property type="term" value="F:transcription cis-regulatory region binding"/>
    <property type="evidence" value="ECO:0007669"/>
    <property type="project" value="TreeGrafter"/>
</dbReference>
<evidence type="ECO:0000256" key="3">
    <source>
        <dbReference type="ARBA" id="ARBA00023163"/>
    </source>
</evidence>
<keyword evidence="7" id="KW-1185">Reference proteome</keyword>
<dbReference type="Pfam" id="PF00440">
    <property type="entry name" value="TetR_N"/>
    <property type="match status" value="1"/>
</dbReference>